<comment type="similarity">
    <text evidence="3">Belongs to the misato family.</text>
</comment>
<feature type="domain" description="Misato Segment II tubulin-like" evidence="5">
    <location>
        <begin position="2"/>
        <end position="127"/>
    </location>
</feature>
<dbReference type="PANTHER" id="PTHR13391:SF0">
    <property type="entry name" value="PROTEIN MISATO HOMOLOG 1"/>
    <property type="match status" value="1"/>
</dbReference>
<dbReference type="Pfam" id="PF14881">
    <property type="entry name" value="Tubulin_3"/>
    <property type="match status" value="1"/>
</dbReference>
<evidence type="ECO:0000259" key="5">
    <source>
        <dbReference type="Pfam" id="PF10644"/>
    </source>
</evidence>
<dbReference type="InterPro" id="IPR036525">
    <property type="entry name" value="Tubulin/FtsZ_GTPase_sf"/>
</dbReference>
<dbReference type="Pfam" id="PF10644">
    <property type="entry name" value="Misat_Tub_SegII"/>
    <property type="match status" value="1"/>
</dbReference>
<dbReference type="Gene3D" id="3.40.50.1440">
    <property type="entry name" value="Tubulin/FtsZ, GTPase domain"/>
    <property type="match status" value="1"/>
</dbReference>
<comment type="function">
    <text evidence="1">Involved in the partitioning of the mitochondrial organelle and mitochondrial DNA (mtDNA) inheritance.</text>
</comment>
<keyword evidence="4" id="KW-0496">Mitochondrion</keyword>
<accession>A0AAN7H5P9</accession>
<dbReference type="GO" id="GO:0007005">
    <property type="term" value="P:mitochondrion organization"/>
    <property type="evidence" value="ECO:0007669"/>
    <property type="project" value="InterPro"/>
</dbReference>
<keyword evidence="8" id="KW-1185">Reference proteome</keyword>
<sequence>MHEIITIQLGQKANYLATHFWNTQESYFTYSDDQSPSPINHDIHFRPGLSPSDNYKTETFTPRTLIYDLKGAFGTLRKLNALYQLESNDDDPSHISRTSSLWLPTHQPILHQSHPPIPASPYTTALDLGVTPPKLSSSDIKFFSDYNRVYYHPRSILQLNDYESQSTIQPFESYSTGEDLFKELDKEHDILDRDLRSFLEESDAPQGIQLFTSLDDAWAGFASKYLERIRDEVGGKTGVWVFGLQEKGNRGKGLQNKVRGLTEVYRNASVVVDLALAEGGNKSMWERTGVITAGIESCLLGTRLRDGSKRIGMGALGDNLNALGGQRIVGLGMGWERVEEGDEGKGDFRLRKKGLGEEEVREGVRLGIRFDPVDGGRKGRRGRGKEEDEERRVFSQVVGVRGYEEDEEEERVEKDEMGRRMRRSAFEPVTTSWTTSLAFPILDSFPEVFTDENDEGVMNAVSITTSLSADSSIYKRLKTLRENTISSIALEDRETLGNDLMEIADEYHEGWSSGSDDGEDD</sequence>
<reference evidence="7" key="1">
    <citation type="journal article" date="2023" name="Mol. Phylogenet. Evol.">
        <title>Genome-scale phylogeny and comparative genomics of the fungal order Sordariales.</title>
        <authorList>
            <person name="Hensen N."/>
            <person name="Bonometti L."/>
            <person name="Westerberg I."/>
            <person name="Brannstrom I.O."/>
            <person name="Guillou S."/>
            <person name="Cros-Aarteil S."/>
            <person name="Calhoun S."/>
            <person name="Haridas S."/>
            <person name="Kuo A."/>
            <person name="Mondo S."/>
            <person name="Pangilinan J."/>
            <person name="Riley R."/>
            <person name="LaButti K."/>
            <person name="Andreopoulos B."/>
            <person name="Lipzen A."/>
            <person name="Chen C."/>
            <person name="Yan M."/>
            <person name="Daum C."/>
            <person name="Ng V."/>
            <person name="Clum A."/>
            <person name="Steindorff A."/>
            <person name="Ohm R.A."/>
            <person name="Martin F."/>
            <person name="Silar P."/>
            <person name="Natvig D.O."/>
            <person name="Lalanne C."/>
            <person name="Gautier V."/>
            <person name="Ament-Velasquez S.L."/>
            <person name="Kruys A."/>
            <person name="Hutchinson M.I."/>
            <person name="Powell A.J."/>
            <person name="Barry K."/>
            <person name="Miller A.N."/>
            <person name="Grigoriev I.V."/>
            <person name="Debuchy R."/>
            <person name="Gladieux P."/>
            <person name="Hiltunen Thoren M."/>
            <person name="Johannesson H."/>
        </authorList>
    </citation>
    <scope>NUCLEOTIDE SEQUENCE</scope>
    <source>
        <strain evidence="7">CBS 990.96</strain>
    </source>
</reference>
<dbReference type="Proteomes" id="UP001301958">
    <property type="component" value="Unassembled WGS sequence"/>
</dbReference>
<dbReference type="InterPro" id="IPR029209">
    <property type="entry name" value="DML1/Misato_tubulin"/>
</dbReference>
<dbReference type="InterPro" id="IPR049942">
    <property type="entry name" value="DML1/Misato"/>
</dbReference>
<evidence type="ECO:0000256" key="2">
    <source>
        <dbReference type="ARBA" id="ARBA00004173"/>
    </source>
</evidence>
<feature type="domain" description="DML1/Misato tubulin" evidence="6">
    <location>
        <begin position="132"/>
        <end position="304"/>
    </location>
</feature>
<reference evidence="7" key="2">
    <citation type="submission" date="2023-05" db="EMBL/GenBank/DDBJ databases">
        <authorList>
            <consortium name="Lawrence Berkeley National Laboratory"/>
            <person name="Steindorff A."/>
            <person name="Hensen N."/>
            <person name="Bonometti L."/>
            <person name="Westerberg I."/>
            <person name="Brannstrom I.O."/>
            <person name="Guillou S."/>
            <person name="Cros-Aarteil S."/>
            <person name="Calhoun S."/>
            <person name="Haridas S."/>
            <person name="Kuo A."/>
            <person name="Mondo S."/>
            <person name="Pangilinan J."/>
            <person name="Riley R."/>
            <person name="Labutti K."/>
            <person name="Andreopoulos B."/>
            <person name="Lipzen A."/>
            <person name="Chen C."/>
            <person name="Yanf M."/>
            <person name="Daum C."/>
            <person name="Ng V."/>
            <person name="Clum A."/>
            <person name="Ohm R."/>
            <person name="Martin F."/>
            <person name="Silar P."/>
            <person name="Natvig D."/>
            <person name="Lalanne C."/>
            <person name="Gautier V."/>
            <person name="Ament-Velasquez S.L."/>
            <person name="Kruys A."/>
            <person name="Hutchinson M.I."/>
            <person name="Powell A.J."/>
            <person name="Barry K."/>
            <person name="Miller A.N."/>
            <person name="Grigoriev I.V."/>
            <person name="Debuchy R."/>
            <person name="Gladieux P."/>
            <person name="Thoren M.H."/>
            <person name="Johannesson H."/>
        </authorList>
    </citation>
    <scope>NUCLEOTIDE SEQUENCE</scope>
    <source>
        <strain evidence="7">CBS 990.96</strain>
    </source>
</reference>
<dbReference type="InterPro" id="IPR019605">
    <property type="entry name" value="Misato_II_tubulin-like"/>
</dbReference>
<dbReference type="PANTHER" id="PTHR13391">
    <property type="entry name" value="MITOCHONDRIAL DISTRIBUTION REGULATOR MISATO"/>
    <property type="match status" value="1"/>
</dbReference>
<evidence type="ECO:0000256" key="4">
    <source>
        <dbReference type="ARBA" id="ARBA00023128"/>
    </source>
</evidence>
<evidence type="ECO:0000256" key="1">
    <source>
        <dbReference type="ARBA" id="ARBA00003757"/>
    </source>
</evidence>
<proteinExistence type="inferred from homology"/>
<evidence type="ECO:0000313" key="8">
    <source>
        <dbReference type="Proteomes" id="UP001301958"/>
    </source>
</evidence>
<name>A0AAN7H5P9_9PEZI</name>
<gene>
    <name evidence="7" type="ORF">QBC38DRAFT_406064</name>
</gene>
<protein>
    <submittedName>
        <fullName evidence="7">Tubulin domain-containing protein</fullName>
    </submittedName>
</protein>
<dbReference type="SUPFAM" id="SSF52490">
    <property type="entry name" value="Tubulin nucleotide-binding domain-like"/>
    <property type="match status" value="1"/>
</dbReference>
<comment type="caution">
    <text evidence="7">The sequence shown here is derived from an EMBL/GenBank/DDBJ whole genome shotgun (WGS) entry which is preliminary data.</text>
</comment>
<dbReference type="GO" id="GO:0005739">
    <property type="term" value="C:mitochondrion"/>
    <property type="evidence" value="ECO:0007669"/>
    <property type="project" value="UniProtKB-SubCell"/>
</dbReference>
<organism evidence="7 8">
    <name type="scientific">Podospora fimiseda</name>
    <dbReference type="NCBI Taxonomy" id="252190"/>
    <lineage>
        <taxon>Eukaryota</taxon>
        <taxon>Fungi</taxon>
        <taxon>Dikarya</taxon>
        <taxon>Ascomycota</taxon>
        <taxon>Pezizomycotina</taxon>
        <taxon>Sordariomycetes</taxon>
        <taxon>Sordariomycetidae</taxon>
        <taxon>Sordariales</taxon>
        <taxon>Podosporaceae</taxon>
        <taxon>Podospora</taxon>
    </lineage>
</organism>
<evidence type="ECO:0000259" key="6">
    <source>
        <dbReference type="Pfam" id="PF14881"/>
    </source>
</evidence>
<evidence type="ECO:0000256" key="3">
    <source>
        <dbReference type="ARBA" id="ARBA00008507"/>
    </source>
</evidence>
<dbReference type="AlphaFoldDB" id="A0AAN7H5P9"/>
<dbReference type="EMBL" id="MU865289">
    <property type="protein sequence ID" value="KAK4232052.1"/>
    <property type="molecule type" value="Genomic_DNA"/>
</dbReference>
<comment type="subcellular location">
    <subcellularLocation>
        <location evidence="2">Mitochondrion</location>
    </subcellularLocation>
</comment>
<evidence type="ECO:0000313" key="7">
    <source>
        <dbReference type="EMBL" id="KAK4232052.1"/>
    </source>
</evidence>